<dbReference type="Proteomes" id="UP001174691">
    <property type="component" value="Unassembled WGS sequence"/>
</dbReference>
<protein>
    <submittedName>
        <fullName evidence="1">Uncharacterized protein</fullName>
    </submittedName>
</protein>
<proteinExistence type="predicted"/>
<gene>
    <name evidence="1" type="ORF">NKR19_g10127</name>
</gene>
<keyword evidence="2" id="KW-1185">Reference proteome</keyword>
<dbReference type="EMBL" id="JANBVN010000295">
    <property type="protein sequence ID" value="KAJ9129935.1"/>
    <property type="molecule type" value="Genomic_DNA"/>
</dbReference>
<evidence type="ECO:0000313" key="2">
    <source>
        <dbReference type="Proteomes" id="UP001174691"/>
    </source>
</evidence>
<organism evidence="1 2">
    <name type="scientific">Coniochaeta hoffmannii</name>
    <dbReference type="NCBI Taxonomy" id="91930"/>
    <lineage>
        <taxon>Eukaryota</taxon>
        <taxon>Fungi</taxon>
        <taxon>Dikarya</taxon>
        <taxon>Ascomycota</taxon>
        <taxon>Pezizomycotina</taxon>
        <taxon>Sordariomycetes</taxon>
        <taxon>Sordariomycetidae</taxon>
        <taxon>Coniochaetales</taxon>
        <taxon>Coniochaetaceae</taxon>
        <taxon>Coniochaeta</taxon>
    </lineage>
</organism>
<dbReference type="AlphaFoldDB" id="A0AA38VII4"/>
<accession>A0AA38VII4</accession>
<name>A0AA38VII4_9PEZI</name>
<evidence type="ECO:0000313" key="1">
    <source>
        <dbReference type="EMBL" id="KAJ9129935.1"/>
    </source>
</evidence>
<comment type="caution">
    <text evidence="1">The sequence shown here is derived from an EMBL/GenBank/DDBJ whole genome shotgun (WGS) entry which is preliminary data.</text>
</comment>
<reference evidence="1" key="1">
    <citation type="submission" date="2022-07" db="EMBL/GenBank/DDBJ databases">
        <title>Fungi with potential for degradation of polypropylene.</title>
        <authorList>
            <person name="Gostincar C."/>
        </authorList>
    </citation>
    <scope>NUCLEOTIDE SEQUENCE</scope>
    <source>
        <strain evidence="1">EXF-13287</strain>
    </source>
</reference>
<sequence length="237" mass="26807">MCNHITTRYRCKRCQVRFFTDTITCQAAWYKRVGRHQCDNTDWTMVEVDTADKLCDKCAKHGAPDKLPIVPKPETAKPALPEPELDSPTFETGGVFGPLSQLDAYNAPYATARLKAFLKRHRDRHGVGVKTEVAGLRDLMIAMSGLDIGRTVRSWRGNAPMFARELTASPAEIDSDRYGFERKDLRAAKDWSFDTEKAKWALDEADWTLHKKEWSLAGPEWKLDREKQGKCSSASGV</sequence>